<evidence type="ECO:0000259" key="1">
    <source>
        <dbReference type="Pfam" id="PF14065"/>
    </source>
</evidence>
<dbReference type="InterPro" id="IPR025351">
    <property type="entry name" value="Pvc16_N"/>
</dbReference>
<feature type="domain" description="Pvc16 N-terminal" evidence="1">
    <location>
        <begin position="9"/>
        <end position="188"/>
    </location>
</feature>
<dbReference type="RefSeq" id="WP_413264467.1">
    <property type="nucleotide sequence ID" value="NZ_JBHFNR010000131.1"/>
</dbReference>
<dbReference type="Proteomes" id="UP001576784">
    <property type="component" value="Unassembled WGS sequence"/>
</dbReference>
<dbReference type="EMBL" id="JBHFNR010000131">
    <property type="protein sequence ID" value="MFB2894823.1"/>
    <property type="molecule type" value="Genomic_DNA"/>
</dbReference>
<organism evidence="2 3">
    <name type="scientific">Floridaenema flaviceps BLCC-F50</name>
    <dbReference type="NCBI Taxonomy" id="3153642"/>
    <lineage>
        <taxon>Bacteria</taxon>
        <taxon>Bacillati</taxon>
        <taxon>Cyanobacteriota</taxon>
        <taxon>Cyanophyceae</taxon>
        <taxon>Oscillatoriophycideae</taxon>
        <taxon>Aerosakkonematales</taxon>
        <taxon>Aerosakkonemataceae</taxon>
        <taxon>Floridanema</taxon>
        <taxon>Floridanema flaviceps</taxon>
    </lineage>
</organism>
<dbReference type="Pfam" id="PF14065">
    <property type="entry name" value="Pvc16_N"/>
    <property type="match status" value="1"/>
</dbReference>
<reference evidence="2 3" key="1">
    <citation type="submission" date="2024-09" db="EMBL/GenBank/DDBJ databases">
        <title>Floridaenema gen nov. (Aerosakkonemataceae, Aerosakkonematales ord. nov., Cyanobacteria) from benthic tropical and subtropical fresh waters, with the description of four new species.</title>
        <authorList>
            <person name="Moretto J.A."/>
            <person name="Berthold D.E."/>
            <person name="Lefler F.W."/>
            <person name="Huang I.-S."/>
            <person name="Laughinghouse H. IV."/>
        </authorList>
    </citation>
    <scope>NUCLEOTIDE SEQUENCE [LARGE SCALE GENOMIC DNA]</scope>
    <source>
        <strain evidence="2 3">BLCC-F50</strain>
    </source>
</reference>
<evidence type="ECO:0000313" key="3">
    <source>
        <dbReference type="Proteomes" id="UP001576784"/>
    </source>
</evidence>
<name>A0ABV4XSW5_9CYAN</name>
<gene>
    <name evidence="2" type="ORF">ACE1CI_18080</name>
</gene>
<proteinExistence type="predicted"/>
<sequence>MSNSFAIAAVTKTLRNLIAKRVADELGSGSVTVRPPDKARDNGDSGNQINIFLYQTVPNAAWRNQDLRNRVKPGEIGQAPLALNLYYLITAYGQDNDDISSHRLLGTAMRVLHDRCILNPIEIKNALAESDLQNQIERVRINPVTLSLEELSKLWSCFQTQYRISAAYEASVILIESDRPVKAPLPVLTRGSEDKGIIAQTNLTPPFPTLEKVEPPNQQPSVRLDEVLTLRGHHLDSEDNKVYVMFTQADFTEPIKVELPAGTATELKISMSDPVDNQVSIWPQGKEPSTWRIGIYTVAVQVKRHNKEQTSNALPFSLAPRIESGNLVLKKNLLTLTPQPPVQSGQKVVLLLGDQEFFPKEIEPTSNLSQSISSLVFDIKGTTRGSYFFRLRVDGVDSILVVRSGTSPVFDQNQKVEIPESL</sequence>
<comment type="caution">
    <text evidence="2">The sequence shown here is derived from an EMBL/GenBank/DDBJ whole genome shotgun (WGS) entry which is preliminary data.</text>
</comment>
<accession>A0ABV4XSW5</accession>
<keyword evidence="3" id="KW-1185">Reference proteome</keyword>
<evidence type="ECO:0000313" key="2">
    <source>
        <dbReference type="EMBL" id="MFB2894823.1"/>
    </source>
</evidence>
<protein>
    <submittedName>
        <fullName evidence="2">DUF4255 domain-containing protein</fullName>
    </submittedName>
</protein>